<dbReference type="GO" id="GO:0006298">
    <property type="term" value="P:mismatch repair"/>
    <property type="evidence" value="ECO:0007669"/>
    <property type="project" value="TreeGrafter"/>
</dbReference>
<organism evidence="6 7">
    <name type="scientific">Mycobacteroides abscessus subsp. bolletii 50594</name>
    <dbReference type="NCBI Taxonomy" id="1303024"/>
    <lineage>
        <taxon>Bacteria</taxon>
        <taxon>Bacillati</taxon>
        <taxon>Actinomycetota</taxon>
        <taxon>Actinomycetes</taxon>
        <taxon>Mycobacteriales</taxon>
        <taxon>Mycobacteriaceae</taxon>
        <taxon>Mycobacteroides</taxon>
        <taxon>Mycobacteroides abscessus</taxon>
    </lineage>
</organism>
<keyword evidence="4" id="KW-0949">S-adenosyl-L-methionine</keyword>
<dbReference type="PIRSF" id="PIRSF000398">
    <property type="entry name" value="M_m6A_EcoRV"/>
    <property type="match status" value="1"/>
</dbReference>
<dbReference type="GO" id="GO:1904047">
    <property type="term" value="F:S-adenosyl-L-methionine binding"/>
    <property type="evidence" value="ECO:0007669"/>
    <property type="project" value="TreeGrafter"/>
</dbReference>
<dbReference type="PANTHER" id="PTHR30481:SF4">
    <property type="entry name" value="SITE-SPECIFIC DNA-METHYLTRANSFERASE (ADENINE-SPECIFIC)"/>
    <property type="match status" value="1"/>
</dbReference>
<name>A0AB33A7P3_9MYCO</name>
<protein>
    <recommendedName>
        <fullName evidence="1">site-specific DNA-methyltransferase (adenine-specific)</fullName>
        <ecNumber evidence="1">2.1.1.72</ecNumber>
    </recommendedName>
</protein>
<dbReference type="InterPro" id="IPR012327">
    <property type="entry name" value="MeTrfase_D12"/>
</dbReference>
<dbReference type="SUPFAM" id="SSF53335">
    <property type="entry name" value="S-adenosyl-L-methionine-dependent methyltransferases"/>
    <property type="match status" value="1"/>
</dbReference>
<dbReference type="PRINTS" id="PR00505">
    <property type="entry name" value="D12N6MTFRASE"/>
</dbReference>
<dbReference type="GO" id="GO:0043565">
    <property type="term" value="F:sequence-specific DNA binding"/>
    <property type="evidence" value="ECO:0007669"/>
    <property type="project" value="TreeGrafter"/>
</dbReference>
<evidence type="ECO:0000256" key="3">
    <source>
        <dbReference type="ARBA" id="ARBA00022679"/>
    </source>
</evidence>
<dbReference type="InterPro" id="IPR002052">
    <property type="entry name" value="DNA_methylase_N6_adenine_CS"/>
</dbReference>
<evidence type="ECO:0000256" key="2">
    <source>
        <dbReference type="ARBA" id="ARBA00022603"/>
    </source>
</evidence>
<keyword evidence="3" id="KW-0808">Transferase</keyword>
<dbReference type="REBASE" id="64950">
    <property type="entry name" value="M.Mab50594ORF1087P"/>
</dbReference>
<sequence>MTRVKPPVAYYGAKTALARTIVSMLPEHKRYVEPFAGSLAVLLAKPQAPLEVVNDLDHNLMTFWKVLRDSPTELARVCMLTPHSRVERNIAKHIPRDATDLERARLVWSALVQGRTGTLANTGWRHTSRAVDGRMLRSYVQRIETVAARIQDVSLECRPAVETIEKYGSSDDNLIYADPPYLGSTRRHNYKVEMTGEKAHRELGEVLHGCRATVVLSGYHSPLYDSLYADWFRVELAATTGQGSVQGIGRTEVLWSNRAFKTRYIGSENGADVTGFEALCGRCGRVVPRPKRGPRGVWCSGACRVAAHRARRAVTAQ</sequence>
<dbReference type="KEGG" id="mabb:MASS_1087"/>
<dbReference type="EC" id="2.1.1.72" evidence="1"/>
<dbReference type="EMBL" id="CP004374">
    <property type="protein sequence ID" value="AGM27689.1"/>
    <property type="molecule type" value="Genomic_DNA"/>
</dbReference>
<dbReference type="GO" id="GO:0032259">
    <property type="term" value="P:methylation"/>
    <property type="evidence" value="ECO:0007669"/>
    <property type="project" value="UniProtKB-KW"/>
</dbReference>
<dbReference type="InterPro" id="IPR029063">
    <property type="entry name" value="SAM-dependent_MTases_sf"/>
</dbReference>
<proteinExistence type="predicted"/>
<dbReference type="InterPro" id="IPR012263">
    <property type="entry name" value="M_m6A_EcoRV"/>
</dbReference>
<dbReference type="Gene3D" id="3.40.50.150">
    <property type="entry name" value="Vaccinia Virus protein VP39"/>
    <property type="match status" value="2"/>
</dbReference>
<evidence type="ECO:0000256" key="4">
    <source>
        <dbReference type="ARBA" id="ARBA00022691"/>
    </source>
</evidence>
<dbReference type="Pfam" id="PF02086">
    <property type="entry name" value="MethyltransfD12"/>
    <property type="match status" value="2"/>
</dbReference>
<evidence type="ECO:0000256" key="5">
    <source>
        <dbReference type="ARBA" id="ARBA00047942"/>
    </source>
</evidence>
<dbReference type="PROSITE" id="PS00092">
    <property type="entry name" value="N6_MTASE"/>
    <property type="match status" value="1"/>
</dbReference>
<reference evidence="6 7" key="1">
    <citation type="journal article" date="2013" name="Genome Announc.">
        <title>Complete Genome Sequence of Mycobacterium massiliense Clinical Strain Asan 50594, Belonging to the Type II Genotype.</title>
        <authorList>
            <person name="Kim B.J."/>
            <person name="Kim B.R."/>
            <person name="Hong S.H."/>
            <person name="Seok S.H."/>
            <person name="Kook Y.H."/>
            <person name="Kim B.J."/>
        </authorList>
    </citation>
    <scope>NUCLEOTIDE SEQUENCE [LARGE SCALE GENOMIC DNA]</scope>
    <source>
        <strain evidence="6 7">50594</strain>
    </source>
</reference>
<dbReference type="AlphaFoldDB" id="A0AB33A7P3"/>
<dbReference type="Proteomes" id="UP000013961">
    <property type="component" value="Chromosome"/>
</dbReference>
<gene>
    <name evidence="6" type="ORF">MASS_1087</name>
</gene>
<comment type="catalytic activity">
    <reaction evidence="5">
        <text>a 2'-deoxyadenosine in DNA + S-adenosyl-L-methionine = an N(6)-methyl-2'-deoxyadenosine in DNA + S-adenosyl-L-homocysteine + H(+)</text>
        <dbReference type="Rhea" id="RHEA:15197"/>
        <dbReference type="Rhea" id="RHEA-COMP:12418"/>
        <dbReference type="Rhea" id="RHEA-COMP:12419"/>
        <dbReference type="ChEBI" id="CHEBI:15378"/>
        <dbReference type="ChEBI" id="CHEBI:57856"/>
        <dbReference type="ChEBI" id="CHEBI:59789"/>
        <dbReference type="ChEBI" id="CHEBI:90615"/>
        <dbReference type="ChEBI" id="CHEBI:90616"/>
        <dbReference type="EC" id="2.1.1.72"/>
    </reaction>
</comment>
<keyword evidence="2 6" id="KW-0489">Methyltransferase</keyword>
<evidence type="ECO:0000256" key="1">
    <source>
        <dbReference type="ARBA" id="ARBA00011900"/>
    </source>
</evidence>
<dbReference type="GO" id="GO:0009307">
    <property type="term" value="P:DNA restriction-modification system"/>
    <property type="evidence" value="ECO:0007669"/>
    <property type="project" value="InterPro"/>
</dbReference>
<dbReference type="PANTHER" id="PTHR30481">
    <property type="entry name" value="DNA ADENINE METHYLASE"/>
    <property type="match status" value="1"/>
</dbReference>
<evidence type="ECO:0000313" key="7">
    <source>
        <dbReference type="Proteomes" id="UP000013961"/>
    </source>
</evidence>
<accession>A0AB33A7P3</accession>
<evidence type="ECO:0000313" key="6">
    <source>
        <dbReference type="EMBL" id="AGM27689.1"/>
    </source>
</evidence>
<dbReference type="GO" id="GO:0009007">
    <property type="term" value="F:site-specific DNA-methyltransferase (adenine-specific) activity"/>
    <property type="evidence" value="ECO:0007669"/>
    <property type="project" value="UniProtKB-EC"/>
</dbReference>